<keyword evidence="8" id="KW-0472">Membrane</keyword>
<sequence>MLSKHLKFGVPFLVLMVGGSYWLKGFTGIRYQFRQVQSLKPEDLEDAGIEKKSVTLESEFEKVQNLDIDTWENKRGPRPWEEQQQQQQQ</sequence>
<evidence type="ECO:0000256" key="9">
    <source>
        <dbReference type="SAM" id="MobiDB-lite"/>
    </source>
</evidence>
<accession>A0ABM1E6B2</accession>
<comment type="subcellular location">
    <subcellularLocation>
        <location evidence="1">Mitochondrion inner membrane</location>
        <topology evidence="1">Single-pass membrane protein</topology>
    </subcellularLocation>
</comment>
<dbReference type="PANTHER" id="PTHR17130:SF14">
    <property type="entry name" value="CYTOCHROME C OXIDASE ASSEMBLY PROTEIN COX16 HOMOLOG, MITOCHONDRIAL"/>
    <property type="match status" value="1"/>
</dbReference>
<evidence type="ECO:0000256" key="6">
    <source>
        <dbReference type="ARBA" id="ARBA00022989"/>
    </source>
</evidence>
<dbReference type="GeneID" id="106809244"/>
<keyword evidence="5" id="KW-0999">Mitochondrion inner membrane</keyword>
<dbReference type="Pfam" id="PF14138">
    <property type="entry name" value="COX16"/>
    <property type="match status" value="1"/>
</dbReference>
<keyword evidence="6" id="KW-1133">Transmembrane helix</keyword>
<proteinExistence type="inferred from homology"/>
<keyword evidence="4" id="KW-0812">Transmembrane</keyword>
<evidence type="ECO:0000256" key="8">
    <source>
        <dbReference type="ARBA" id="ARBA00023136"/>
    </source>
</evidence>
<feature type="compositionally biased region" description="Basic and acidic residues" evidence="9">
    <location>
        <begin position="71"/>
        <end position="81"/>
    </location>
</feature>
<feature type="region of interest" description="Disordered" evidence="9">
    <location>
        <begin position="68"/>
        <end position="89"/>
    </location>
</feature>
<comment type="similarity">
    <text evidence="2">Belongs to the COX16 family.</text>
</comment>
<evidence type="ECO:0000256" key="2">
    <source>
        <dbReference type="ARBA" id="ARBA00008370"/>
    </source>
</evidence>
<evidence type="ECO:0000256" key="7">
    <source>
        <dbReference type="ARBA" id="ARBA00023128"/>
    </source>
</evidence>
<keyword evidence="7" id="KW-0496">Mitochondrion</keyword>
<dbReference type="Proteomes" id="UP000695022">
    <property type="component" value="Unplaced"/>
</dbReference>
<dbReference type="RefSeq" id="XP_014667733.1">
    <property type="nucleotide sequence ID" value="XM_014812247.1"/>
</dbReference>
<reference evidence="11" key="1">
    <citation type="submission" date="2025-08" db="UniProtKB">
        <authorList>
            <consortium name="RefSeq"/>
        </authorList>
    </citation>
    <scope>IDENTIFICATION</scope>
</reference>
<protein>
    <recommendedName>
        <fullName evidence="3">Cytochrome c oxidase assembly protein COX16 homolog, mitochondrial</fullName>
    </recommendedName>
</protein>
<evidence type="ECO:0000256" key="5">
    <source>
        <dbReference type="ARBA" id="ARBA00022792"/>
    </source>
</evidence>
<evidence type="ECO:0000313" key="11">
    <source>
        <dbReference type="RefSeq" id="XP_014667733.1"/>
    </source>
</evidence>
<gene>
    <name evidence="11" type="primary">LOC106809244</name>
</gene>
<evidence type="ECO:0000313" key="10">
    <source>
        <dbReference type="Proteomes" id="UP000695022"/>
    </source>
</evidence>
<evidence type="ECO:0000256" key="4">
    <source>
        <dbReference type="ARBA" id="ARBA00022692"/>
    </source>
</evidence>
<evidence type="ECO:0000256" key="3">
    <source>
        <dbReference type="ARBA" id="ARBA00021814"/>
    </source>
</evidence>
<dbReference type="PANTHER" id="PTHR17130">
    <property type="entry name" value="MITOCHONDRIAL OUTER MEMBRANE PROTEIN 25"/>
    <property type="match status" value="1"/>
</dbReference>
<dbReference type="InterPro" id="IPR020164">
    <property type="entry name" value="Cyt_c_Oxase_assmbl_COX16"/>
</dbReference>
<evidence type="ECO:0000256" key="1">
    <source>
        <dbReference type="ARBA" id="ARBA00004434"/>
    </source>
</evidence>
<keyword evidence="10" id="KW-1185">Reference proteome</keyword>
<name>A0ABM1E6B2_PRICU</name>
<organism evidence="10 11">
    <name type="scientific">Priapulus caudatus</name>
    <name type="common">Priapulid worm</name>
    <dbReference type="NCBI Taxonomy" id="37621"/>
    <lineage>
        <taxon>Eukaryota</taxon>
        <taxon>Metazoa</taxon>
        <taxon>Ecdysozoa</taxon>
        <taxon>Scalidophora</taxon>
        <taxon>Priapulida</taxon>
        <taxon>Priapulimorpha</taxon>
        <taxon>Priapulimorphida</taxon>
        <taxon>Priapulidae</taxon>
        <taxon>Priapulus</taxon>
    </lineage>
</organism>